<feature type="transmembrane region" description="Helical" evidence="1">
    <location>
        <begin position="179"/>
        <end position="202"/>
    </location>
</feature>
<sequence>MASSHPNRDVKKSSDELSVKENCEEKYDSVLNKIVQPLKEHEEEIEKKDIILTLENNVSVYRSNHSLVIEKQDKASEEEKIFDIDSKSIFDGKCPPDTYRETFESKSFGKSQMIFYLTVKYSIPAYDDAGQRIPHATLDGDIRRGTYVCKATMILTLQLIFLLSFAFACIWITPLGDLIKSTIELFCSMCILSFVLYCLILYWESIRKNFPYNYIILIMFTISPALILGFINAKLKTPQLLIISLAVVIAVCLLSGMVLCINCPRYSAQTNRIITIVHLIVGVVFGIIAGIHHWVTGGFLLIYIYLCILVVIDSFNILRFAQLIYGIGRSNAMKTDEHLLTAVILYTYIDALICFLLIIMNGLYEQKQIF</sequence>
<proteinExistence type="predicted"/>
<keyword evidence="1" id="KW-1133">Transmembrane helix</keyword>
<name>A0A9P0D7B5_9CUCU</name>
<feature type="transmembrane region" description="Helical" evidence="1">
    <location>
        <begin position="300"/>
        <end position="318"/>
    </location>
</feature>
<feature type="transmembrane region" description="Helical" evidence="1">
    <location>
        <begin position="339"/>
        <end position="364"/>
    </location>
</feature>
<feature type="transmembrane region" description="Helical" evidence="1">
    <location>
        <begin position="214"/>
        <end position="233"/>
    </location>
</feature>
<reference evidence="2" key="1">
    <citation type="submission" date="2022-01" db="EMBL/GenBank/DDBJ databases">
        <authorList>
            <person name="King R."/>
        </authorList>
    </citation>
    <scope>NUCLEOTIDE SEQUENCE</scope>
</reference>
<gene>
    <name evidence="2" type="ORF">PSYICH_LOCUS15366</name>
</gene>
<accession>A0A9P0D7B5</accession>
<dbReference type="AlphaFoldDB" id="A0A9P0D7B5"/>
<feature type="transmembrane region" description="Helical" evidence="1">
    <location>
        <begin position="273"/>
        <end position="294"/>
    </location>
</feature>
<keyword evidence="1" id="KW-0812">Transmembrane</keyword>
<protein>
    <submittedName>
        <fullName evidence="2">Uncharacterized protein</fullName>
    </submittedName>
</protein>
<evidence type="ECO:0000313" key="3">
    <source>
        <dbReference type="Proteomes" id="UP001153636"/>
    </source>
</evidence>
<evidence type="ECO:0000256" key="1">
    <source>
        <dbReference type="SAM" id="Phobius"/>
    </source>
</evidence>
<feature type="transmembrane region" description="Helical" evidence="1">
    <location>
        <begin position="239"/>
        <end position="261"/>
    </location>
</feature>
<feature type="transmembrane region" description="Helical" evidence="1">
    <location>
        <begin position="153"/>
        <end position="173"/>
    </location>
</feature>
<dbReference type="EMBL" id="OV651821">
    <property type="protein sequence ID" value="CAH1115230.1"/>
    <property type="molecule type" value="Genomic_DNA"/>
</dbReference>
<keyword evidence="3" id="KW-1185">Reference proteome</keyword>
<dbReference type="Proteomes" id="UP001153636">
    <property type="component" value="Chromosome 9"/>
</dbReference>
<organism evidence="2 3">
    <name type="scientific">Psylliodes chrysocephalus</name>
    <dbReference type="NCBI Taxonomy" id="3402493"/>
    <lineage>
        <taxon>Eukaryota</taxon>
        <taxon>Metazoa</taxon>
        <taxon>Ecdysozoa</taxon>
        <taxon>Arthropoda</taxon>
        <taxon>Hexapoda</taxon>
        <taxon>Insecta</taxon>
        <taxon>Pterygota</taxon>
        <taxon>Neoptera</taxon>
        <taxon>Endopterygota</taxon>
        <taxon>Coleoptera</taxon>
        <taxon>Polyphaga</taxon>
        <taxon>Cucujiformia</taxon>
        <taxon>Chrysomeloidea</taxon>
        <taxon>Chrysomelidae</taxon>
        <taxon>Galerucinae</taxon>
        <taxon>Alticini</taxon>
        <taxon>Psylliodes</taxon>
    </lineage>
</organism>
<evidence type="ECO:0000313" key="2">
    <source>
        <dbReference type="EMBL" id="CAH1115230.1"/>
    </source>
</evidence>
<keyword evidence="1" id="KW-0472">Membrane</keyword>